<comment type="similarity">
    <text evidence="1 7">Belongs to the SbcD family.</text>
</comment>
<evidence type="ECO:0000256" key="8">
    <source>
        <dbReference type="SAM" id="MobiDB-lite"/>
    </source>
</evidence>
<dbReference type="Pfam" id="PF12320">
    <property type="entry name" value="SbcD_C"/>
    <property type="match status" value="1"/>
</dbReference>
<evidence type="ECO:0000259" key="10">
    <source>
        <dbReference type="Pfam" id="PF12320"/>
    </source>
</evidence>
<feature type="domain" description="Nuclease SbcCD subunit D C-terminal" evidence="10">
    <location>
        <begin position="287"/>
        <end position="382"/>
    </location>
</feature>
<dbReference type="PANTHER" id="PTHR30337">
    <property type="entry name" value="COMPONENT OF ATP-DEPENDENT DSDNA EXONUCLEASE"/>
    <property type="match status" value="1"/>
</dbReference>
<evidence type="ECO:0000259" key="9">
    <source>
        <dbReference type="Pfam" id="PF00149"/>
    </source>
</evidence>
<dbReference type="InterPro" id="IPR004843">
    <property type="entry name" value="Calcineurin-like_PHP"/>
</dbReference>
<keyword evidence="5 7" id="KW-0378">Hydrolase</keyword>
<keyword evidence="7" id="KW-0255">Endonuclease</keyword>
<evidence type="ECO:0000256" key="3">
    <source>
        <dbReference type="ARBA" id="ARBA00013365"/>
    </source>
</evidence>
<reference evidence="11 12" key="1">
    <citation type="journal article" date="2018" name="Int. J. Syst. Evol. Microbiol.">
        <title>Mesosutterella multiformis gen. nov., sp. nov., a member of the family Sutterellaceae and Sutterella megalosphaeroides sp. nov., isolated from human faeces.</title>
        <authorList>
            <person name="Sakamoto M."/>
            <person name="Ikeyama N."/>
            <person name="Kunihiro T."/>
            <person name="Iino T."/>
            <person name="Yuki M."/>
            <person name="Ohkuma M."/>
        </authorList>
    </citation>
    <scope>NUCLEOTIDE SEQUENCE [LARGE SCALE GENOMIC DNA]</scope>
    <source>
        <strain evidence="11 12">4NBBH2</strain>
    </source>
</reference>
<organism evidence="11 12">
    <name type="scientific">Mesosutterella multiformis</name>
    <dbReference type="NCBI Taxonomy" id="2259133"/>
    <lineage>
        <taxon>Bacteria</taxon>
        <taxon>Pseudomonadati</taxon>
        <taxon>Pseudomonadota</taxon>
        <taxon>Betaproteobacteria</taxon>
        <taxon>Burkholderiales</taxon>
        <taxon>Sutterellaceae</taxon>
        <taxon>Mesosutterella</taxon>
    </lineage>
</organism>
<evidence type="ECO:0000256" key="4">
    <source>
        <dbReference type="ARBA" id="ARBA00022722"/>
    </source>
</evidence>
<dbReference type="SUPFAM" id="SSF56300">
    <property type="entry name" value="Metallo-dependent phosphatases"/>
    <property type="match status" value="1"/>
</dbReference>
<dbReference type="Proteomes" id="UP000266091">
    <property type="component" value="Unassembled WGS sequence"/>
</dbReference>
<comment type="function">
    <text evidence="7">SbcCD cleaves DNA hairpin structures. These structures can inhibit DNA replication and are intermediates in certain DNA recombination reactions. The complex acts as a 3'-&gt;5' double strand exonuclease that can open hairpins. It also has a 5' single-strand endonuclease activity.</text>
</comment>
<keyword evidence="4 7" id="KW-0540">Nuclease</keyword>
<dbReference type="AlphaFoldDB" id="A0A388SEI7"/>
<comment type="caution">
    <text evidence="11">The sequence shown here is derived from an EMBL/GenBank/DDBJ whole genome shotgun (WGS) entry which is preliminary data.</text>
</comment>
<dbReference type="Gene3D" id="3.60.21.10">
    <property type="match status" value="1"/>
</dbReference>
<dbReference type="InterPro" id="IPR026843">
    <property type="entry name" value="SbcD_C"/>
</dbReference>
<keyword evidence="7" id="KW-0233">DNA recombination</keyword>
<evidence type="ECO:0000256" key="1">
    <source>
        <dbReference type="ARBA" id="ARBA00010555"/>
    </source>
</evidence>
<evidence type="ECO:0000256" key="2">
    <source>
        <dbReference type="ARBA" id="ARBA00011322"/>
    </source>
</evidence>
<dbReference type="GO" id="GO:0006260">
    <property type="term" value="P:DNA replication"/>
    <property type="evidence" value="ECO:0007669"/>
    <property type="project" value="UniProtKB-KW"/>
</dbReference>
<dbReference type="Pfam" id="PF00149">
    <property type="entry name" value="Metallophos"/>
    <property type="match status" value="1"/>
</dbReference>
<dbReference type="InterPro" id="IPR050535">
    <property type="entry name" value="DNA_Repair-Maintenance_Comp"/>
</dbReference>
<dbReference type="NCBIfam" id="TIGR00619">
    <property type="entry name" value="sbcd"/>
    <property type="match status" value="1"/>
</dbReference>
<name>A0A388SEI7_9BURK</name>
<dbReference type="InterPro" id="IPR004593">
    <property type="entry name" value="SbcD"/>
</dbReference>
<dbReference type="GO" id="GO:0006310">
    <property type="term" value="P:DNA recombination"/>
    <property type="evidence" value="ECO:0007669"/>
    <property type="project" value="UniProtKB-KW"/>
</dbReference>
<evidence type="ECO:0000256" key="7">
    <source>
        <dbReference type="RuleBase" id="RU363069"/>
    </source>
</evidence>
<dbReference type="CDD" id="cd00840">
    <property type="entry name" value="MPP_Mre11_N"/>
    <property type="match status" value="1"/>
</dbReference>
<dbReference type="InterPro" id="IPR029052">
    <property type="entry name" value="Metallo-depent_PP-like"/>
</dbReference>
<feature type="domain" description="Calcineurin-like phosphoesterase" evidence="9">
    <location>
        <begin position="8"/>
        <end position="96"/>
    </location>
</feature>
<gene>
    <name evidence="7 11" type="primary">sbcD</name>
    <name evidence="11" type="ORF">MESMUL_12230</name>
</gene>
<evidence type="ECO:0000313" key="11">
    <source>
        <dbReference type="EMBL" id="GBO93869.1"/>
    </source>
</evidence>
<dbReference type="PANTHER" id="PTHR30337:SF0">
    <property type="entry name" value="NUCLEASE SBCCD SUBUNIT D"/>
    <property type="match status" value="1"/>
</dbReference>
<keyword evidence="7" id="KW-0235">DNA replication</keyword>
<dbReference type="InterPro" id="IPR041796">
    <property type="entry name" value="Mre11_N"/>
</dbReference>
<evidence type="ECO:0000256" key="6">
    <source>
        <dbReference type="ARBA" id="ARBA00022839"/>
    </source>
</evidence>
<dbReference type="GO" id="GO:0004519">
    <property type="term" value="F:endonuclease activity"/>
    <property type="evidence" value="ECO:0007669"/>
    <property type="project" value="UniProtKB-KW"/>
</dbReference>
<protein>
    <recommendedName>
        <fullName evidence="3 7">Nuclease SbcCD subunit D</fullName>
    </recommendedName>
</protein>
<keyword evidence="6 7" id="KW-0269">Exonuclease</keyword>
<evidence type="ECO:0000313" key="12">
    <source>
        <dbReference type="Proteomes" id="UP000266091"/>
    </source>
</evidence>
<dbReference type="RefSeq" id="WP_170135111.1">
    <property type="nucleotide sequence ID" value="NZ_BGZJ01000001.1"/>
</dbReference>
<evidence type="ECO:0000256" key="5">
    <source>
        <dbReference type="ARBA" id="ARBA00022801"/>
    </source>
</evidence>
<accession>A0A388SEI7</accession>
<comment type="subunit">
    <text evidence="2 7">Heterodimer of SbcC and SbcD.</text>
</comment>
<dbReference type="EMBL" id="BGZJ01000001">
    <property type="protein sequence ID" value="GBO93869.1"/>
    <property type="molecule type" value="Genomic_DNA"/>
</dbReference>
<proteinExistence type="inferred from homology"/>
<keyword evidence="12" id="KW-1185">Reference proteome</keyword>
<feature type="region of interest" description="Disordered" evidence="8">
    <location>
        <begin position="406"/>
        <end position="430"/>
    </location>
</feature>
<sequence length="430" mass="47548">MDSTEVVRILHTSDWHLGKEVIRESTIDMDRKMLEWILSLCRERSVDCLLISGDVFDVAMPSNEAQRLYYSFLSRLLEAGCRRVVVTPGNHDSANFLRAPAAMLSQLGIVVPGPDPESEAVVIRDDSGVPLLGIGAVPFLRESEVRLSLEGMTDGERWALYEKGVRAHYARVREALDARLAGAAVPRVAMGHFFALGTSITPDPETGEVPQTVGTLGAISPDVVGDGWDYVALGHIHRAQTVGRENIRYSGSPQPLSFREVKNENQVVLVTLEEGKAPDIEPVYVPRFQPMERLEGDVDGICAAMERVAREEPGAWIEANYTGVTEQPDLTEKLQELALARGLKLLAVRNQAAFRYALSKTALSQSLEEMEPEDVFRQLLTECHKEEAARKRLMETFEEALAIVRVNEAGKDRDEDSSPSDVKNGPETAE</sequence>
<dbReference type="GO" id="GO:0008408">
    <property type="term" value="F:3'-5' exonuclease activity"/>
    <property type="evidence" value="ECO:0007669"/>
    <property type="project" value="InterPro"/>
</dbReference>